<dbReference type="EMBL" id="BAVZ01000010">
    <property type="protein sequence ID" value="GAF09215.1"/>
    <property type="molecule type" value="Genomic_DNA"/>
</dbReference>
<dbReference type="InterPro" id="IPR012675">
    <property type="entry name" value="Beta-grasp_dom_sf"/>
</dbReference>
<dbReference type="PANTHER" id="PTHR34472:SF1">
    <property type="entry name" value="SULFUR CARRIER PROTEIN THIS"/>
    <property type="match status" value="1"/>
</dbReference>
<dbReference type="InterPro" id="IPR016155">
    <property type="entry name" value="Mopterin_synth/thiamin_S_b"/>
</dbReference>
<evidence type="ECO:0000313" key="2">
    <source>
        <dbReference type="Proteomes" id="UP000019364"/>
    </source>
</evidence>
<dbReference type="Gene3D" id="3.10.20.30">
    <property type="match status" value="1"/>
</dbReference>
<dbReference type="OrthoDB" id="9798559at2"/>
<dbReference type="RefSeq" id="WP_036650440.1">
    <property type="nucleotide sequence ID" value="NZ_BAVZ01000010.1"/>
</dbReference>
<gene>
    <name evidence="1" type="ORF">JCM16418_3335</name>
</gene>
<protein>
    <recommendedName>
        <fullName evidence="3">Sulfur carrier protein ThiS</fullName>
    </recommendedName>
</protein>
<organism evidence="1 2">
    <name type="scientific">Paenibacillus pini JCM 16418</name>
    <dbReference type="NCBI Taxonomy" id="1236976"/>
    <lineage>
        <taxon>Bacteria</taxon>
        <taxon>Bacillati</taxon>
        <taxon>Bacillota</taxon>
        <taxon>Bacilli</taxon>
        <taxon>Bacillales</taxon>
        <taxon>Paenibacillaceae</taxon>
        <taxon>Paenibacillus</taxon>
    </lineage>
</organism>
<comment type="caution">
    <text evidence="1">The sequence shown here is derived from an EMBL/GenBank/DDBJ whole genome shotgun (WGS) entry which is preliminary data.</text>
</comment>
<evidence type="ECO:0008006" key="3">
    <source>
        <dbReference type="Google" id="ProtNLM"/>
    </source>
</evidence>
<reference evidence="1 2" key="1">
    <citation type="journal article" date="2014" name="Genome Announc.">
        <title>Draft Genome Sequence of Paenibacillus pini JCM 16418T, Isolated from the Rhizosphere of Pine Tree.</title>
        <authorList>
            <person name="Yuki M."/>
            <person name="Oshima K."/>
            <person name="Suda W."/>
            <person name="Oshida Y."/>
            <person name="Kitamura K."/>
            <person name="Iida Y."/>
            <person name="Hattori M."/>
            <person name="Ohkuma M."/>
        </authorList>
    </citation>
    <scope>NUCLEOTIDE SEQUENCE [LARGE SCALE GENOMIC DNA]</scope>
    <source>
        <strain evidence="1 2">JCM 16418</strain>
    </source>
</reference>
<evidence type="ECO:0000313" key="1">
    <source>
        <dbReference type="EMBL" id="GAF09215.1"/>
    </source>
</evidence>
<dbReference type="eggNOG" id="COG2104">
    <property type="taxonomic scope" value="Bacteria"/>
</dbReference>
<accession>W7YE72</accession>
<dbReference type="Pfam" id="PF02597">
    <property type="entry name" value="ThiS"/>
    <property type="match status" value="1"/>
</dbReference>
<dbReference type="AlphaFoldDB" id="W7YE72"/>
<dbReference type="NCBIfam" id="TIGR01683">
    <property type="entry name" value="thiS"/>
    <property type="match status" value="1"/>
</dbReference>
<dbReference type="STRING" id="1236976.JCM16418_3335"/>
<dbReference type="InterPro" id="IPR010035">
    <property type="entry name" value="Thi_S"/>
</dbReference>
<sequence length="65" mass="6981">MNLIVNGNEYQLDVVTIQDVVVHFGLAGKPVVVEAGGTVYASEQWATTAVQDHMRIELVHFVGGG</sequence>
<name>W7YE72_9BACL</name>
<dbReference type="Proteomes" id="UP000019364">
    <property type="component" value="Unassembled WGS sequence"/>
</dbReference>
<dbReference type="SUPFAM" id="SSF54285">
    <property type="entry name" value="MoaD/ThiS"/>
    <property type="match status" value="1"/>
</dbReference>
<dbReference type="InterPro" id="IPR003749">
    <property type="entry name" value="ThiS/MoaD-like"/>
</dbReference>
<dbReference type="PANTHER" id="PTHR34472">
    <property type="entry name" value="SULFUR CARRIER PROTEIN THIS"/>
    <property type="match status" value="1"/>
</dbReference>
<keyword evidence="2" id="KW-1185">Reference proteome</keyword>
<dbReference type="CDD" id="cd00565">
    <property type="entry name" value="Ubl_ThiS"/>
    <property type="match status" value="1"/>
</dbReference>
<proteinExistence type="predicted"/>